<feature type="compositionally biased region" description="Low complexity" evidence="1">
    <location>
        <begin position="141"/>
        <end position="150"/>
    </location>
</feature>
<feature type="transmembrane region" description="Helical" evidence="2">
    <location>
        <begin position="12"/>
        <end position="36"/>
    </location>
</feature>
<feature type="compositionally biased region" description="Basic residues" evidence="1">
    <location>
        <begin position="151"/>
        <end position="164"/>
    </location>
</feature>
<protein>
    <submittedName>
        <fullName evidence="3">Uncharacterized protein</fullName>
    </submittedName>
</protein>
<proteinExistence type="predicted"/>
<keyword evidence="2" id="KW-0812">Transmembrane</keyword>
<feature type="region of interest" description="Disordered" evidence="1">
    <location>
        <begin position="122"/>
        <end position="164"/>
    </location>
</feature>
<evidence type="ECO:0000256" key="2">
    <source>
        <dbReference type="SAM" id="Phobius"/>
    </source>
</evidence>
<evidence type="ECO:0000313" key="3">
    <source>
        <dbReference type="EMBL" id="KFD70009.1"/>
    </source>
</evidence>
<gene>
    <name evidence="3" type="ORF">M514_17868</name>
</gene>
<keyword evidence="2" id="KW-0472">Membrane</keyword>
<dbReference type="EMBL" id="KL367491">
    <property type="protein sequence ID" value="KFD70009.1"/>
    <property type="molecule type" value="Genomic_DNA"/>
</dbReference>
<feature type="non-terminal residue" evidence="3">
    <location>
        <position position="1"/>
    </location>
</feature>
<accession>A0A085NKL3</accession>
<organism evidence="3">
    <name type="scientific">Trichuris suis</name>
    <name type="common">pig whipworm</name>
    <dbReference type="NCBI Taxonomy" id="68888"/>
    <lineage>
        <taxon>Eukaryota</taxon>
        <taxon>Metazoa</taxon>
        <taxon>Ecdysozoa</taxon>
        <taxon>Nematoda</taxon>
        <taxon>Enoplea</taxon>
        <taxon>Dorylaimia</taxon>
        <taxon>Trichinellida</taxon>
        <taxon>Trichuridae</taxon>
        <taxon>Trichuris</taxon>
    </lineage>
</organism>
<dbReference type="AlphaFoldDB" id="A0A085NKL3"/>
<sequence length="164" mass="19425">LNCTRSPSFLVIRICVVLHSSFILFQHVLFCLLLFVTACRSVFYGINSFDEEEEYPPTFLRAVRTRLDLSLQNGWIDRRVQSKMKNTYCSAGTKMVQSRNWWTEEYKSNKTSIFLFLESQSRTDDTYPRRHTKPEEEEQQQYEPYNSNNRSNRRTKKKTNAQGG</sequence>
<evidence type="ECO:0000256" key="1">
    <source>
        <dbReference type="SAM" id="MobiDB-lite"/>
    </source>
</evidence>
<reference evidence="3" key="1">
    <citation type="journal article" date="2014" name="Nat. Genet.">
        <title>Genome and transcriptome of the porcine whipworm Trichuris suis.</title>
        <authorList>
            <person name="Jex A.R."/>
            <person name="Nejsum P."/>
            <person name="Schwarz E.M."/>
            <person name="Hu L."/>
            <person name="Young N.D."/>
            <person name="Hall R.S."/>
            <person name="Korhonen P.K."/>
            <person name="Liao S."/>
            <person name="Thamsborg S."/>
            <person name="Xia J."/>
            <person name="Xu P."/>
            <person name="Wang S."/>
            <person name="Scheerlinck J.P."/>
            <person name="Hofmann A."/>
            <person name="Sternberg P.W."/>
            <person name="Wang J."/>
            <person name="Gasser R.B."/>
        </authorList>
    </citation>
    <scope>NUCLEOTIDE SEQUENCE [LARGE SCALE GENOMIC DNA]</scope>
    <source>
        <strain evidence="3">DCEP-RM93F</strain>
    </source>
</reference>
<keyword evidence="2" id="KW-1133">Transmembrane helix</keyword>
<name>A0A085NKL3_9BILA</name>
<dbReference type="Proteomes" id="UP000030758">
    <property type="component" value="Unassembled WGS sequence"/>
</dbReference>